<keyword evidence="4" id="KW-0010">Activator</keyword>
<dbReference type="Pfam" id="PF00126">
    <property type="entry name" value="HTH_1"/>
    <property type="match status" value="1"/>
</dbReference>
<dbReference type="PROSITE" id="PS50931">
    <property type="entry name" value="HTH_LYSR"/>
    <property type="match status" value="1"/>
</dbReference>
<dbReference type="CDD" id="cd08414">
    <property type="entry name" value="PBP2_LTTR_aromatics_like"/>
    <property type="match status" value="1"/>
</dbReference>
<dbReference type="EMBL" id="BJOV01000005">
    <property type="protein sequence ID" value="GEE02640.1"/>
    <property type="molecule type" value="Genomic_DNA"/>
</dbReference>
<keyword evidence="5" id="KW-0804">Transcription</keyword>
<dbReference type="InterPro" id="IPR036388">
    <property type="entry name" value="WH-like_DNA-bd_sf"/>
</dbReference>
<keyword evidence="2" id="KW-0805">Transcription regulation</keyword>
<name>A0A7I9VCA5_9ACTN</name>
<dbReference type="Gene3D" id="1.10.10.10">
    <property type="entry name" value="Winged helix-like DNA-binding domain superfamily/Winged helix DNA-binding domain"/>
    <property type="match status" value="1"/>
</dbReference>
<evidence type="ECO:0000256" key="4">
    <source>
        <dbReference type="ARBA" id="ARBA00023159"/>
    </source>
</evidence>
<dbReference type="SUPFAM" id="SSF46785">
    <property type="entry name" value="Winged helix' DNA-binding domain"/>
    <property type="match status" value="1"/>
</dbReference>
<dbReference type="GO" id="GO:0032993">
    <property type="term" value="C:protein-DNA complex"/>
    <property type="evidence" value="ECO:0007669"/>
    <property type="project" value="TreeGrafter"/>
</dbReference>
<dbReference type="InterPro" id="IPR005119">
    <property type="entry name" value="LysR_subst-bd"/>
</dbReference>
<dbReference type="FunFam" id="1.10.10.10:FF:000001">
    <property type="entry name" value="LysR family transcriptional regulator"/>
    <property type="match status" value="1"/>
</dbReference>
<sequence length="309" mass="33233">MDLHTRKLRAFVVLAEELNFSRAAGRLFLAQQALSRVIREIEDEVGATLFTRTTRKVELTPAGEVFRDGALAALAALDRASAEARRREHTVSGVLHLGHTVGAALELTAPILSEFASRYPDVEVRSHEYPLDEPDSGLISGAADVSIIRLPDSTPDVDTVPLFTEPLVALVATSHRLSGRVSVRAAELLDDPVTLSELEDPARRDFWSLGGFRGPESPATVVTVGSVTEELQIVASGRAISITAAAATRFMPFPGVEYLPITDAPRSVVALAWVGGATPLVAHFVETALAVRDRETDLVSAIEHPHVRS</sequence>
<dbReference type="InterPro" id="IPR036390">
    <property type="entry name" value="WH_DNA-bd_sf"/>
</dbReference>
<organism evidence="7 8">
    <name type="scientific">Gordonia spumicola</name>
    <dbReference type="NCBI Taxonomy" id="589161"/>
    <lineage>
        <taxon>Bacteria</taxon>
        <taxon>Bacillati</taxon>
        <taxon>Actinomycetota</taxon>
        <taxon>Actinomycetes</taxon>
        <taxon>Mycobacteriales</taxon>
        <taxon>Gordoniaceae</taxon>
        <taxon>Gordonia</taxon>
    </lineage>
</organism>
<evidence type="ECO:0000256" key="3">
    <source>
        <dbReference type="ARBA" id="ARBA00023125"/>
    </source>
</evidence>
<dbReference type="GO" id="GO:0003677">
    <property type="term" value="F:DNA binding"/>
    <property type="evidence" value="ECO:0007669"/>
    <property type="project" value="UniProtKB-KW"/>
</dbReference>
<evidence type="ECO:0000256" key="5">
    <source>
        <dbReference type="ARBA" id="ARBA00023163"/>
    </source>
</evidence>
<dbReference type="InterPro" id="IPR000847">
    <property type="entry name" value="LysR_HTH_N"/>
</dbReference>
<dbReference type="GO" id="GO:0003700">
    <property type="term" value="F:DNA-binding transcription factor activity"/>
    <property type="evidence" value="ECO:0007669"/>
    <property type="project" value="InterPro"/>
</dbReference>
<gene>
    <name evidence="7" type="primary">hcaR</name>
    <name evidence="7" type="ORF">nbrc107696_30860</name>
</gene>
<evidence type="ECO:0000256" key="2">
    <source>
        <dbReference type="ARBA" id="ARBA00023015"/>
    </source>
</evidence>
<dbReference type="Proteomes" id="UP000444960">
    <property type="component" value="Unassembled WGS sequence"/>
</dbReference>
<keyword evidence="3" id="KW-0238">DNA-binding</keyword>
<evidence type="ECO:0000259" key="6">
    <source>
        <dbReference type="PROSITE" id="PS50931"/>
    </source>
</evidence>
<dbReference type="Pfam" id="PF03466">
    <property type="entry name" value="LysR_substrate"/>
    <property type="match status" value="1"/>
</dbReference>
<proteinExistence type="inferred from homology"/>
<dbReference type="Gene3D" id="3.40.190.10">
    <property type="entry name" value="Periplasmic binding protein-like II"/>
    <property type="match status" value="2"/>
</dbReference>
<dbReference type="AlphaFoldDB" id="A0A7I9VCA5"/>
<comment type="caution">
    <text evidence="7">The sequence shown here is derived from an EMBL/GenBank/DDBJ whole genome shotgun (WGS) entry which is preliminary data.</text>
</comment>
<evidence type="ECO:0000313" key="8">
    <source>
        <dbReference type="Proteomes" id="UP000444960"/>
    </source>
</evidence>
<dbReference type="SUPFAM" id="SSF53850">
    <property type="entry name" value="Periplasmic binding protein-like II"/>
    <property type="match status" value="1"/>
</dbReference>
<protein>
    <submittedName>
        <fullName evidence="7">LysR family transcriptional regulator</fullName>
    </submittedName>
</protein>
<feature type="domain" description="HTH lysR-type" evidence="6">
    <location>
        <begin position="1"/>
        <end position="60"/>
    </location>
</feature>
<comment type="similarity">
    <text evidence="1">Belongs to the LysR transcriptional regulatory family.</text>
</comment>
<dbReference type="OrthoDB" id="3176554at2"/>
<evidence type="ECO:0000313" key="7">
    <source>
        <dbReference type="EMBL" id="GEE02640.1"/>
    </source>
</evidence>
<dbReference type="PANTHER" id="PTHR30346">
    <property type="entry name" value="TRANSCRIPTIONAL DUAL REGULATOR HCAR-RELATED"/>
    <property type="match status" value="1"/>
</dbReference>
<dbReference type="PANTHER" id="PTHR30346:SF0">
    <property type="entry name" value="HCA OPERON TRANSCRIPTIONAL ACTIVATOR HCAR"/>
    <property type="match status" value="1"/>
</dbReference>
<evidence type="ECO:0000256" key="1">
    <source>
        <dbReference type="ARBA" id="ARBA00009437"/>
    </source>
</evidence>
<keyword evidence="8" id="KW-1185">Reference proteome</keyword>
<dbReference type="RefSeq" id="WP_161896294.1">
    <property type="nucleotide sequence ID" value="NZ_BJOV01000005.1"/>
</dbReference>
<accession>A0A7I9VCA5</accession>
<dbReference type="PRINTS" id="PR00039">
    <property type="entry name" value="HTHLYSR"/>
</dbReference>
<reference evidence="8" key="1">
    <citation type="submission" date="2019-06" db="EMBL/GenBank/DDBJ databases">
        <title>Gordonia isolated from sludge of a wastewater treatment plant.</title>
        <authorList>
            <person name="Tamura T."/>
            <person name="Aoyama K."/>
            <person name="Kang Y."/>
            <person name="Saito S."/>
            <person name="Akiyama N."/>
            <person name="Yazawa K."/>
            <person name="Gonoi T."/>
            <person name="Mikami Y."/>
        </authorList>
    </citation>
    <scope>NUCLEOTIDE SEQUENCE [LARGE SCALE GENOMIC DNA]</scope>
    <source>
        <strain evidence="8">NBRC 107696</strain>
    </source>
</reference>